<feature type="transmembrane region" description="Helical" evidence="1">
    <location>
        <begin position="210"/>
        <end position="230"/>
    </location>
</feature>
<dbReference type="RefSeq" id="WP_179480990.1">
    <property type="nucleotide sequence ID" value="NZ_JACCFW010000001.1"/>
</dbReference>
<sequence>MTPPAAARPRFGVRSVGALVGLLSGLLALGPALRPGYLLFYDMVFVPRLDLSDRTLGVDGSVPRAVPNDLVVALASHVVPGWVVQKALLLLVFVGVGAGVGGLMSSRLGAGAAALFASWNAYLAERLAIGHWGFLLGYAALPFLLSAASDVRLGRPRGRLRLGVWTVVTALTGSTGAILGLLVTLAVLLVPGRPGTPDVRRVRRGRETAWAVGVFVLANAPWWFPFLFLAPSASAGAADSAGVTAFMARADTSWGVFGSLLTGGGIWNAGTWTPGRSSALVSGFALLVVLVCVGYAAWSRAWRASPAYAGLAVAGVVCLLIAGAGSLPGGRDLVTAAVTDLPGGGLLRDSQKFVAVWVLLVAVCAGLLAEKVRDLGRGVGADRGAAVGVATLLALWPLVVLTGLAWGQGDRWSAVRYPASYAVVQDRVAALPPGAVAVFPWTLYRRYAFDHDQVVLDPWQRLLDRQVVVNDDLPLSSRIVRGESADAARITRALERRTDVRAALQAAGVRYVLLETDQPTSADTALPTGTRGAVVVRTSGLILYDLGADPDHQAGSARHGAWRYLGLVGLALTPLLLAGEAVATRRSMVTEELPD</sequence>
<evidence type="ECO:0000256" key="1">
    <source>
        <dbReference type="SAM" id="Phobius"/>
    </source>
</evidence>
<feature type="transmembrane region" description="Helical" evidence="1">
    <location>
        <begin position="127"/>
        <end position="145"/>
    </location>
</feature>
<feature type="transmembrane region" description="Helical" evidence="1">
    <location>
        <begin position="307"/>
        <end position="327"/>
    </location>
</feature>
<keyword evidence="3" id="KW-1185">Reference proteome</keyword>
<comment type="caution">
    <text evidence="2">The sequence shown here is derived from an EMBL/GenBank/DDBJ whole genome shotgun (WGS) entry which is preliminary data.</text>
</comment>
<evidence type="ECO:0008006" key="4">
    <source>
        <dbReference type="Google" id="ProtNLM"/>
    </source>
</evidence>
<feature type="transmembrane region" description="Helical" evidence="1">
    <location>
        <begin position="354"/>
        <end position="372"/>
    </location>
</feature>
<proteinExistence type="predicted"/>
<feature type="transmembrane region" description="Helical" evidence="1">
    <location>
        <begin position="12"/>
        <end position="33"/>
    </location>
</feature>
<evidence type="ECO:0000313" key="2">
    <source>
        <dbReference type="EMBL" id="NYJ74809.1"/>
    </source>
</evidence>
<reference evidence="2 3" key="1">
    <citation type="submission" date="2020-07" db="EMBL/GenBank/DDBJ databases">
        <title>Sequencing the genomes of 1000 actinobacteria strains.</title>
        <authorList>
            <person name="Klenk H.-P."/>
        </authorList>
    </citation>
    <scope>NUCLEOTIDE SEQUENCE [LARGE SCALE GENOMIC DNA]</scope>
    <source>
        <strain evidence="2 3">DSM 29531</strain>
    </source>
</reference>
<dbReference type="EMBL" id="JACCFW010000001">
    <property type="protein sequence ID" value="NYJ74809.1"/>
    <property type="molecule type" value="Genomic_DNA"/>
</dbReference>
<name>A0A853DFQ5_9MICO</name>
<feature type="transmembrane region" description="Helical" evidence="1">
    <location>
        <begin position="87"/>
        <end position="106"/>
    </location>
</feature>
<feature type="transmembrane region" description="Helical" evidence="1">
    <location>
        <begin position="384"/>
        <end position="406"/>
    </location>
</feature>
<dbReference type="AlphaFoldDB" id="A0A853DFQ5"/>
<protein>
    <recommendedName>
        <fullName evidence="4">Glycosyltransferase RgtA/B/C/D-like domain-containing protein</fullName>
    </recommendedName>
</protein>
<keyword evidence="1" id="KW-0472">Membrane</keyword>
<organism evidence="2 3">
    <name type="scientific">Allobranchiibius huperziae</name>
    <dbReference type="NCBI Taxonomy" id="1874116"/>
    <lineage>
        <taxon>Bacteria</taxon>
        <taxon>Bacillati</taxon>
        <taxon>Actinomycetota</taxon>
        <taxon>Actinomycetes</taxon>
        <taxon>Micrococcales</taxon>
        <taxon>Dermacoccaceae</taxon>
        <taxon>Allobranchiibius</taxon>
    </lineage>
</organism>
<feature type="transmembrane region" description="Helical" evidence="1">
    <location>
        <begin position="279"/>
        <end position="298"/>
    </location>
</feature>
<keyword evidence="1" id="KW-1133">Transmembrane helix</keyword>
<accession>A0A853DFQ5</accession>
<keyword evidence="1" id="KW-0812">Transmembrane</keyword>
<gene>
    <name evidence="2" type="ORF">HNR15_001772</name>
</gene>
<dbReference type="Proteomes" id="UP000571817">
    <property type="component" value="Unassembled WGS sequence"/>
</dbReference>
<feature type="transmembrane region" description="Helical" evidence="1">
    <location>
        <begin position="165"/>
        <end position="190"/>
    </location>
</feature>
<evidence type="ECO:0000313" key="3">
    <source>
        <dbReference type="Proteomes" id="UP000571817"/>
    </source>
</evidence>